<dbReference type="STRING" id="4577.A0A1D6KS04"/>
<feature type="domain" description="K Homology" evidence="5">
    <location>
        <begin position="555"/>
        <end position="630"/>
    </location>
</feature>
<dbReference type="PANTHER" id="PTHR10288">
    <property type="entry name" value="KH DOMAIN CONTAINING RNA BINDING PROTEIN"/>
    <property type="match status" value="1"/>
</dbReference>
<keyword evidence="4" id="KW-0732">Signal</keyword>
<feature type="chain" id="PRO_5010806246" evidence="4">
    <location>
        <begin position="22"/>
        <end position="986"/>
    </location>
</feature>
<dbReference type="CDD" id="cd22459">
    <property type="entry name" value="KH-I_PEPPER_rpt1_like"/>
    <property type="match status" value="2"/>
</dbReference>
<protein>
    <submittedName>
        <fullName evidence="6">Nucleic acid binding protein</fullName>
    </submittedName>
</protein>
<organism evidence="6">
    <name type="scientific">Zea mays</name>
    <name type="common">Maize</name>
    <dbReference type="NCBI Taxonomy" id="4577"/>
    <lineage>
        <taxon>Eukaryota</taxon>
        <taxon>Viridiplantae</taxon>
        <taxon>Streptophyta</taxon>
        <taxon>Embryophyta</taxon>
        <taxon>Tracheophyta</taxon>
        <taxon>Spermatophyta</taxon>
        <taxon>Magnoliopsida</taxon>
        <taxon>Liliopsida</taxon>
        <taxon>Poales</taxon>
        <taxon>Poaceae</taxon>
        <taxon>PACMAD clade</taxon>
        <taxon>Panicoideae</taxon>
        <taxon>Andropogonodae</taxon>
        <taxon>Andropogoneae</taxon>
        <taxon>Tripsacinae</taxon>
        <taxon>Zea</taxon>
    </lineage>
</organism>
<name>A0A1D6KS04_MAIZE</name>
<evidence type="ECO:0000256" key="4">
    <source>
        <dbReference type="SAM" id="SignalP"/>
    </source>
</evidence>
<dbReference type="Gene3D" id="3.30.1370.10">
    <property type="entry name" value="K Homology domain, type 1"/>
    <property type="match status" value="3"/>
</dbReference>
<proteinExistence type="predicted"/>
<dbReference type="InParanoid" id="A0A1D6KS04"/>
<dbReference type="Pfam" id="PF00013">
    <property type="entry name" value="KH_1"/>
    <property type="match status" value="5"/>
</dbReference>
<feature type="region of interest" description="Disordered" evidence="3">
    <location>
        <begin position="635"/>
        <end position="748"/>
    </location>
</feature>
<dbReference type="FunCoup" id="A0A1D6KS04">
    <property type="interactions" value="890"/>
</dbReference>
<feature type="compositionally biased region" description="Basic and acidic residues" evidence="3">
    <location>
        <begin position="185"/>
        <end position="200"/>
    </location>
</feature>
<dbReference type="CDD" id="cd22460">
    <property type="entry name" value="KH-I_PEPPER_rpt2_like"/>
    <property type="match status" value="1"/>
</dbReference>
<feature type="region of interest" description="Disordered" evidence="3">
    <location>
        <begin position="29"/>
        <end position="48"/>
    </location>
</feature>
<evidence type="ECO:0000256" key="1">
    <source>
        <dbReference type="ARBA" id="ARBA00022737"/>
    </source>
</evidence>
<feature type="compositionally biased region" description="Pro residues" evidence="3">
    <location>
        <begin position="642"/>
        <end position="655"/>
    </location>
</feature>
<feature type="domain" description="K Homology" evidence="5">
    <location>
        <begin position="895"/>
        <end position="965"/>
    </location>
</feature>
<keyword evidence="1" id="KW-0677">Repeat</keyword>
<dbReference type="InterPro" id="IPR004087">
    <property type="entry name" value="KH_dom"/>
</dbReference>
<dbReference type="AlphaFoldDB" id="A0A1D6KS04"/>
<feature type="region of interest" description="Disordered" evidence="3">
    <location>
        <begin position="74"/>
        <end position="94"/>
    </location>
</feature>
<keyword evidence="2" id="KW-0694">RNA-binding</keyword>
<feature type="signal peptide" evidence="4">
    <location>
        <begin position="1"/>
        <end position="21"/>
    </location>
</feature>
<dbReference type="InterPro" id="IPR004088">
    <property type="entry name" value="KH_dom_type_1"/>
</dbReference>
<dbReference type="GO" id="GO:0003723">
    <property type="term" value="F:RNA binding"/>
    <property type="evidence" value="ECO:0007669"/>
    <property type="project" value="UniProtKB-UniRule"/>
</dbReference>
<gene>
    <name evidence="6" type="ORF">ZEAMMB73_Zm00001d032597</name>
</gene>
<sequence length="986" mass="108100">MLLALFLVLGLYVGCRDPIWGSVNGSRFPQRSGGPHASSPNRTGVATDSDTPFNPPAFLLSCSPLVPALSRGDDLRDRRQRQAPRSSSVLSSETSTQQCAHLGMFIVLLIGHDVGDETWMLSSNVSLSAKCKANCSRILLLCYVHALTEVPLTTVFMQYAYGATRLVLMDYDKSRRSNSKKRTHSNSDDGKRKRLNTRHDDTSMFSEPIETIYRILCPVKKIGSVLGRGGDIVKALREETKAKIRVADSIPGADERVIIIFNYQNEPEPTDEAAEEKNSDGLGNFKSHCFAQDALLKIHDKIVSDEIHDEVANDEKSESADDVTARILVQGNQVGCLLGKGGSIIQQLRSNTGAGIRVLPSENLPQCALKSDELVQDMSVIYHIFMIFQISGAPSLVRKALYEISTRLHQHPRKENRPLEEIIDASTQRKRESPTLQHEYSMLPHLHSDHTPPIPLLDPYRSGPQYPVTETEEFSIRILCASELIGSVIGKSGANVRRVEQQTGARIKVQEIDKDASGERLIIISSNEIPAEPISPAIEALILLHDKVSAPSEKHHSSTRLVVPSSKVGCIIGEGGKVITDMRRRTGAEIRVYSKADKPKYLSFDDELVQVAGPPTIARGALTEIASRLRTRTLRDTSTANNPPPFAPFDDPPVDMPSRKLSLYGGPATDPPYGRPANDPLYGRPAIDPPFGRPTNDRPYGRTAVAPPFGRPANDPPYGRPTNDPPYGRPSGSIPYGRPNGSAPREPSDAYPVDYFSKREYPSGSPMFTSNAPSAAYERYAAPTRFPTREFPSAFSPGVDHMPHHSYRDHVPTDSYSSRGTQQLGITRGGNSDAYDYTELGCTLLLLALTNFSLFCGLSENLKFCTYLNFIIAQAAGQIHGREDYREPTSATGRFLSTIELRIPNSSLGSIVGAGGVNLAEIRQVSGARLRLHEAHAGSSESVVEIQGTLDQAKAAQSLLQGFISANSRQQQQPYSSRMPLYPSWG</sequence>
<dbReference type="EMBL" id="CM007647">
    <property type="protein sequence ID" value="ONM05486.1"/>
    <property type="molecule type" value="Genomic_DNA"/>
</dbReference>
<dbReference type="IntAct" id="A0A1D6KS04">
    <property type="interactions" value="20"/>
</dbReference>
<dbReference type="InterPro" id="IPR036612">
    <property type="entry name" value="KH_dom_type_1_sf"/>
</dbReference>
<dbReference type="ExpressionAtlas" id="A0A1D6KS04">
    <property type="expression patterns" value="baseline and differential"/>
</dbReference>
<dbReference type="SMR" id="A0A1D6KS04"/>
<accession>A0A1D6KS04</accession>
<evidence type="ECO:0000256" key="2">
    <source>
        <dbReference type="PROSITE-ProRule" id="PRU00117"/>
    </source>
</evidence>
<feature type="region of interest" description="Disordered" evidence="3">
    <location>
        <begin position="175"/>
        <end position="200"/>
    </location>
</feature>
<feature type="compositionally biased region" description="Pro residues" evidence="3">
    <location>
        <begin position="714"/>
        <end position="728"/>
    </location>
</feature>
<feature type="compositionally biased region" description="Low complexity" evidence="3">
    <location>
        <begin position="83"/>
        <end position="94"/>
    </location>
</feature>
<feature type="domain" description="K Homology" evidence="5">
    <location>
        <begin position="321"/>
        <end position="409"/>
    </location>
</feature>
<evidence type="ECO:0000313" key="6">
    <source>
        <dbReference type="EMBL" id="ONM05486.1"/>
    </source>
</evidence>
<dbReference type="SUPFAM" id="SSF54791">
    <property type="entry name" value="Eukaryotic type KH-domain (KH-domain type I)"/>
    <property type="match status" value="5"/>
</dbReference>
<feature type="domain" description="K Homology" evidence="5">
    <location>
        <begin position="209"/>
        <end position="282"/>
    </location>
</feature>
<dbReference type="SMART" id="SM00322">
    <property type="entry name" value="KH"/>
    <property type="match status" value="5"/>
</dbReference>
<dbReference type="Gene3D" id="3.30.310.210">
    <property type="match status" value="1"/>
</dbReference>
<feature type="domain" description="K Homology" evidence="5">
    <location>
        <begin position="472"/>
        <end position="546"/>
    </location>
</feature>
<dbReference type="PROSITE" id="PS50084">
    <property type="entry name" value="KH_TYPE_1"/>
    <property type="match status" value="5"/>
</dbReference>
<evidence type="ECO:0000259" key="5">
    <source>
        <dbReference type="SMART" id="SM00322"/>
    </source>
</evidence>
<reference evidence="6" key="1">
    <citation type="submission" date="2015-12" db="EMBL/GenBank/DDBJ databases">
        <title>Update maize B73 reference genome by single molecule sequencing technologies.</title>
        <authorList>
            <consortium name="Maize Genome Sequencing Project"/>
            <person name="Ware D."/>
        </authorList>
    </citation>
    <scope>NUCLEOTIDE SEQUENCE [LARGE SCALE GENOMIC DNA]</scope>
    <source>
        <tissue evidence="6">Seedling</tissue>
    </source>
</reference>
<feature type="compositionally biased region" description="Polar residues" evidence="3">
    <location>
        <begin position="38"/>
        <end position="48"/>
    </location>
</feature>
<evidence type="ECO:0000256" key="3">
    <source>
        <dbReference type="SAM" id="MobiDB-lite"/>
    </source>
</evidence>